<reference evidence="16" key="1">
    <citation type="submission" date="2020-05" db="EMBL/GenBank/DDBJ databases">
        <authorList>
            <person name="Zhu T."/>
            <person name="Keshari N."/>
            <person name="Lu X."/>
        </authorList>
    </citation>
    <scope>NUCLEOTIDE SEQUENCE</scope>
    <source>
        <strain evidence="16">NK1-12</strain>
    </source>
</reference>
<dbReference type="InterPro" id="IPR003661">
    <property type="entry name" value="HisK_dim/P_dom"/>
</dbReference>
<evidence type="ECO:0000259" key="12">
    <source>
        <dbReference type="PROSITE" id="PS50109"/>
    </source>
</evidence>
<dbReference type="InterPro" id="IPR036890">
    <property type="entry name" value="HATPase_C_sf"/>
</dbReference>
<evidence type="ECO:0000256" key="6">
    <source>
        <dbReference type="ARBA" id="ARBA00022777"/>
    </source>
</evidence>
<dbReference type="InterPro" id="IPR000700">
    <property type="entry name" value="PAS-assoc_C"/>
</dbReference>
<dbReference type="SMART" id="SM00388">
    <property type="entry name" value="HisKA"/>
    <property type="match status" value="1"/>
</dbReference>
<dbReference type="InterPro" id="IPR001610">
    <property type="entry name" value="PAC"/>
</dbReference>
<dbReference type="PRINTS" id="PR00344">
    <property type="entry name" value="BCTRLSENSOR"/>
</dbReference>
<keyword evidence="5" id="KW-0808">Transferase</keyword>
<dbReference type="CDD" id="cd00082">
    <property type="entry name" value="HisKA"/>
    <property type="match status" value="1"/>
</dbReference>
<feature type="modified residue" description="4-aspartylphosphate" evidence="9">
    <location>
        <position position="920"/>
    </location>
</feature>
<sequence length="994" mass="111574">MSQFRQADDESFNLDCTSAPMQEPTKNQFSEAAYRTIVETQTELICRFLPDGTLTFVNAAYCRHFGASAEQLIGQNFLDLLPNGEELLVQRYLEQLAALTPEQPILMQEHRVKTAEGEIRWQQWSNRAIFAADGQLVELQAVGRDITTRKRLEIELSRSNERFELAAAAVNCLIYDWDLERGTVERTRGLLSLIGYTPEEAGTELNWWSAQIHPDDLQSIEASFQTNLATAERFCYQYRVRHKQGHYIWVEDQGRIMRNAAGDPIRVVGSTMDITHRKETEETLQLQARVLESMGEGVVMSNEIGRIVFTNPTFDRMFGYERGELLGQPVTVLSDLPPDDANQLVSDCIKTLRTQGVWAGEVLNRRKDGTSFIAGVYISALYVDGRPYWVAVQQDITERKQAETALRQSEERYRFLAESSSTLVASLDYSTTLTNLARLAVPFLADFCFFDRVATEGNLQRVAWHHRDPAEQAWFAQIQQFVPSLDWQNYPVVQALRSGKASFVPHVTESWLEAITTSREHLQFMQRCRPQSWITVPLLAQQRKLGTLTFCRTDCHYCESDLRLAEELARRAALALDNAQLYHQAQDANRIKDEFLAVLSHELRSPLNPILGWSKLLQLKHQDTNLLMRGLETIERNAKLQTQLIEDLLDVARILRGKLSLNIHPVDLKSTIEAAIETVQLAAEAKSIQISTRFEPAMGLVSGDSSRLQQVVWNLLSNAVKFTPTGGRIEVRLERYECSLREAQSSTVLAELKDPASNFHLNTQNLQNYAQITVTDTGKGINPEFLPYIFDYFRQADSSTTRNFGGLGLGLAIVRHIVELHGGTVQAASRGEDQGATFIVKLPLSQTSQGLKHRSAMPVTTLDHQPLQDVSILVVDDEIDSQELTTLVLQQAGAVVLTAYSADQALDILSQSAIDILVSDIGMPEVDGYMMMRQIRALPETTGIPAIALTAYAGEFNRQKALAAGFQRHLAKPVDPDALIAAITTLIKEFGSVC</sequence>
<comment type="catalytic activity">
    <reaction evidence="1">
        <text>ATP + protein L-histidine = ADP + protein N-phospho-L-histidine.</text>
        <dbReference type="EC" id="2.7.13.3"/>
    </reaction>
</comment>
<feature type="domain" description="Response regulatory" evidence="13">
    <location>
        <begin position="871"/>
        <end position="987"/>
    </location>
</feature>
<keyword evidence="10" id="KW-0175">Coiled coil</keyword>
<dbReference type="FunFam" id="3.30.565.10:FF:000010">
    <property type="entry name" value="Sensor histidine kinase RcsC"/>
    <property type="match status" value="1"/>
</dbReference>
<dbReference type="PANTHER" id="PTHR43547">
    <property type="entry name" value="TWO-COMPONENT HISTIDINE KINASE"/>
    <property type="match status" value="1"/>
</dbReference>
<dbReference type="SMART" id="SM00065">
    <property type="entry name" value="GAF"/>
    <property type="match status" value="1"/>
</dbReference>
<dbReference type="CDD" id="cd17580">
    <property type="entry name" value="REC_2_DhkD-like"/>
    <property type="match status" value="1"/>
</dbReference>
<evidence type="ECO:0000256" key="5">
    <source>
        <dbReference type="ARBA" id="ARBA00022679"/>
    </source>
</evidence>
<dbReference type="InterPro" id="IPR013655">
    <property type="entry name" value="PAS_fold_3"/>
</dbReference>
<protein>
    <recommendedName>
        <fullName evidence="8">Circadian input-output histidine kinase CikA</fullName>
        <ecNumber evidence="3">2.7.13.3</ecNumber>
    </recommendedName>
</protein>
<dbReference type="Pfam" id="PF08448">
    <property type="entry name" value="PAS_4"/>
    <property type="match status" value="1"/>
</dbReference>
<dbReference type="Gene3D" id="3.30.450.40">
    <property type="match status" value="1"/>
</dbReference>
<dbReference type="Pfam" id="PF01590">
    <property type="entry name" value="GAF"/>
    <property type="match status" value="1"/>
</dbReference>
<evidence type="ECO:0000256" key="10">
    <source>
        <dbReference type="SAM" id="Coils"/>
    </source>
</evidence>
<dbReference type="Pfam" id="PF13426">
    <property type="entry name" value="PAS_9"/>
    <property type="match status" value="1"/>
</dbReference>
<gene>
    <name evidence="16" type="ORF">HJG54_03595</name>
</gene>
<dbReference type="Pfam" id="PF02518">
    <property type="entry name" value="HATPase_c"/>
    <property type="match status" value="1"/>
</dbReference>
<evidence type="ECO:0000259" key="13">
    <source>
        <dbReference type="PROSITE" id="PS50110"/>
    </source>
</evidence>
<dbReference type="SMART" id="SM00091">
    <property type="entry name" value="PAS"/>
    <property type="match status" value="3"/>
</dbReference>
<dbReference type="InterPro" id="IPR003018">
    <property type="entry name" value="GAF"/>
</dbReference>
<dbReference type="InterPro" id="IPR003594">
    <property type="entry name" value="HATPase_dom"/>
</dbReference>
<dbReference type="Gene3D" id="3.30.450.20">
    <property type="entry name" value="PAS domain"/>
    <property type="match status" value="3"/>
</dbReference>
<dbReference type="RefSeq" id="WP_316433416.1">
    <property type="nucleotide sequence ID" value="NZ_CP053586.1"/>
</dbReference>
<name>A0AA96WCI1_9CYAN</name>
<evidence type="ECO:0000256" key="7">
    <source>
        <dbReference type="ARBA" id="ARBA00023012"/>
    </source>
</evidence>
<dbReference type="SMART" id="SM00387">
    <property type="entry name" value="HATPase_c"/>
    <property type="match status" value="1"/>
</dbReference>
<dbReference type="InterPro" id="IPR000014">
    <property type="entry name" value="PAS"/>
</dbReference>
<dbReference type="Gene3D" id="1.10.287.130">
    <property type="match status" value="1"/>
</dbReference>
<dbReference type="Pfam" id="PF00072">
    <property type="entry name" value="Response_reg"/>
    <property type="match status" value="1"/>
</dbReference>
<evidence type="ECO:0000256" key="11">
    <source>
        <dbReference type="SAM" id="MobiDB-lite"/>
    </source>
</evidence>
<dbReference type="PROSITE" id="PS50110">
    <property type="entry name" value="RESPONSE_REGULATORY"/>
    <property type="match status" value="1"/>
</dbReference>
<dbReference type="CDD" id="cd00130">
    <property type="entry name" value="PAS"/>
    <property type="match status" value="3"/>
</dbReference>
<dbReference type="InterPro" id="IPR005467">
    <property type="entry name" value="His_kinase_dom"/>
</dbReference>
<dbReference type="SMART" id="SM00086">
    <property type="entry name" value="PAC"/>
    <property type="match status" value="3"/>
</dbReference>
<organism evidence="16">
    <name type="scientific">Leptolyngbya sp. NK1-12</name>
    <dbReference type="NCBI Taxonomy" id="2547451"/>
    <lineage>
        <taxon>Bacteria</taxon>
        <taxon>Bacillati</taxon>
        <taxon>Cyanobacteriota</taxon>
        <taxon>Cyanophyceae</taxon>
        <taxon>Leptolyngbyales</taxon>
        <taxon>Leptolyngbyaceae</taxon>
        <taxon>Leptolyngbya group</taxon>
        <taxon>Leptolyngbya</taxon>
    </lineage>
</organism>
<evidence type="ECO:0000259" key="14">
    <source>
        <dbReference type="PROSITE" id="PS50112"/>
    </source>
</evidence>
<dbReference type="InterPro" id="IPR001789">
    <property type="entry name" value="Sig_transdc_resp-reg_receiver"/>
</dbReference>
<dbReference type="SUPFAM" id="SSF55874">
    <property type="entry name" value="ATPase domain of HSP90 chaperone/DNA topoisomerase II/histidine kinase"/>
    <property type="match status" value="1"/>
</dbReference>
<dbReference type="SUPFAM" id="SSF52172">
    <property type="entry name" value="CheY-like"/>
    <property type="match status" value="1"/>
</dbReference>
<keyword evidence="4 9" id="KW-0597">Phosphoprotein</keyword>
<dbReference type="InterPro" id="IPR013656">
    <property type="entry name" value="PAS_4"/>
</dbReference>
<dbReference type="SUPFAM" id="SSF55785">
    <property type="entry name" value="PYP-like sensor domain (PAS domain)"/>
    <property type="match status" value="3"/>
</dbReference>
<dbReference type="InterPro" id="IPR036097">
    <property type="entry name" value="HisK_dim/P_sf"/>
</dbReference>
<evidence type="ECO:0000256" key="1">
    <source>
        <dbReference type="ARBA" id="ARBA00000085"/>
    </source>
</evidence>
<proteinExistence type="inferred from homology"/>
<dbReference type="EC" id="2.7.13.3" evidence="3"/>
<dbReference type="InterPro" id="IPR011006">
    <property type="entry name" value="CheY-like_superfamily"/>
</dbReference>
<dbReference type="PROSITE" id="PS50109">
    <property type="entry name" value="HIS_KIN"/>
    <property type="match status" value="1"/>
</dbReference>
<feature type="coiled-coil region" evidence="10">
    <location>
        <begin position="392"/>
        <end position="419"/>
    </location>
</feature>
<dbReference type="Pfam" id="PF00512">
    <property type="entry name" value="HisKA"/>
    <property type="match status" value="1"/>
</dbReference>
<dbReference type="GO" id="GO:0000155">
    <property type="term" value="F:phosphorelay sensor kinase activity"/>
    <property type="evidence" value="ECO:0007669"/>
    <property type="project" value="InterPro"/>
</dbReference>
<evidence type="ECO:0000256" key="4">
    <source>
        <dbReference type="ARBA" id="ARBA00022553"/>
    </source>
</evidence>
<dbReference type="Pfam" id="PF08447">
    <property type="entry name" value="PAS_3"/>
    <property type="match status" value="1"/>
</dbReference>
<evidence type="ECO:0000256" key="9">
    <source>
        <dbReference type="PROSITE-ProRule" id="PRU00169"/>
    </source>
</evidence>
<feature type="domain" description="PAC" evidence="15">
    <location>
        <begin position="234"/>
        <end position="286"/>
    </location>
</feature>
<dbReference type="InterPro" id="IPR029016">
    <property type="entry name" value="GAF-like_dom_sf"/>
</dbReference>
<comment type="similarity">
    <text evidence="2">In the N-terminal section; belongs to the phytochrome family.</text>
</comment>
<feature type="domain" description="Histidine kinase" evidence="12">
    <location>
        <begin position="598"/>
        <end position="846"/>
    </location>
</feature>
<dbReference type="PANTHER" id="PTHR43547:SF2">
    <property type="entry name" value="HYBRID SIGNAL TRANSDUCTION HISTIDINE KINASE C"/>
    <property type="match status" value="1"/>
</dbReference>
<dbReference type="AlphaFoldDB" id="A0AA96WCI1"/>
<accession>A0AA96WCI1</accession>
<feature type="domain" description="PAS" evidence="14">
    <location>
        <begin position="283"/>
        <end position="355"/>
    </location>
</feature>
<keyword evidence="7" id="KW-0902">Two-component regulatory system</keyword>
<dbReference type="PROSITE" id="PS50113">
    <property type="entry name" value="PAC"/>
    <property type="match status" value="3"/>
</dbReference>
<dbReference type="Gene3D" id="3.30.565.10">
    <property type="entry name" value="Histidine kinase-like ATPase, C-terminal domain"/>
    <property type="match status" value="1"/>
</dbReference>
<dbReference type="InterPro" id="IPR035965">
    <property type="entry name" value="PAS-like_dom_sf"/>
</dbReference>
<evidence type="ECO:0000256" key="3">
    <source>
        <dbReference type="ARBA" id="ARBA00012438"/>
    </source>
</evidence>
<dbReference type="EMBL" id="CP053586">
    <property type="protein sequence ID" value="WNZ22040.1"/>
    <property type="molecule type" value="Genomic_DNA"/>
</dbReference>
<dbReference type="SUPFAM" id="SSF47384">
    <property type="entry name" value="Homodimeric domain of signal transducing histidine kinase"/>
    <property type="match status" value="1"/>
</dbReference>
<feature type="region of interest" description="Disordered" evidence="11">
    <location>
        <begin position="1"/>
        <end position="20"/>
    </location>
</feature>
<dbReference type="SMART" id="SM00448">
    <property type="entry name" value="REC"/>
    <property type="match status" value="1"/>
</dbReference>
<dbReference type="CDD" id="cd16922">
    <property type="entry name" value="HATPase_EvgS-ArcB-TorS-like"/>
    <property type="match status" value="1"/>
</dbReference>
<dbReference type="InterPro" id="IPR004358">
    <property type="entry name" value="Sig_transdc_His_kin-like_C"/>
</dbReference>
<dbReference type="PROSITE" id="PS50112">
    <property type="entry name" value="PAS"/>
    <property type="match status" value="2"/>
</dbReference>
<evidence type="ECO:0000313" key="16">
    <source>
        <dbReference type="EMBL" id="WNZ22040.1"/>
    </source>
</evidence>
<evidence type="ECO:0000256" key="8">
    <source>
        <dbReference type="ARBA" id="ARBA00074306"/>
    </source>
</evidence>
<feature type="domain" description="PAC" evidence="15">
    <location>
        <begin position="358"/>
        <end position="408"/>
    </location>
</feature>
<dbReference type="Gene3D" id="3.40.50.2300">
    <property type="match status" value="1"/>
</dbReference>
<feature type="domain" description="PAS" evidence="14">
    <location>
        <begin position="30"/>
        <end position="100"/>
    </location>
</feature>
<evidence type="ECO:0000256" key="2">
    <source>
        <dbReference type="ARBA" id="ARBA00006402"/>
    </source>
</evidence>
<dbReference type="SUPFAM" id="SSF55781">
    <property type="entry name" value="GAF domain-like"/>
    <property type="match status" value="1"/>
</dbReference>
<dbReference type="NCBIfam" id="TIGR00229">
    <property type="entry name" value="sensory_box"/>
    <property type="match status" value="3"/>
</dbReference>
<evidence type="ECO:0000259" key="15">
    <source>
        <dbReference type="PROSITE" id="PS50113"/>
    </source>
</evidence>
<keyword evidence="6" id="KW-0418">Kinase</keyword>
<feature type="domain" description="PAC" evidence="15">
    <location>
        <begin position="106"/>
        <end position="158"/>
    </location>
</feature>